<dbReference type="PANTHER" id="PTHR10993">
    <property type="entry name" value="OCTANOYLTRANSFERASE"/>
    <property type="match status" value="1"/>
</dbReference>
<dbReference type="PIRSF" id="PIRSF016262">
    <property type="entry name" value="LPLase"/>
    <property type="match status" value="1"/>
</dbReference>
<evidence type="ECO:0000256" key="6">
    <source>
        <dbReference type="PIRNR" id="PIRNR016262"/>
    </source>
</evidence>
<protein>
    <recommendedName>
        <fullName evidence="5 6">Octanoyltransferase</fullName>
        <ecNumber evidence="5 6">2.3.1.181</ecNumber>
    </recommendedName>
    <alternativeName>
        <fullName evidence="5">Lipoate-protein ligase B</fullName>
    </alternativeName>
    <alternativeName>
        <fullName evidence="5">Lipoyl/octanoyl transferase</fullName>
    </alternativeName>
    <alternativeName>
        <fullName evidence="5">Octanoyl-[acyl-carrier-protein]-protein N-octanoyltransferase</fullName>
    </alternativeName>
</protein>
<dbReference type="EC" id="2.3.1.181" evidence="5 6"/>
<dbReference type="InterPro" id="IPR004143">
    <property type="entry name" value="BPL_LPL_catalytic"/>
</dbReference>
<comment type="function">
    <text evidence="4 5 6">Catalyzes the transfer of endogenously produced octanoic acid from octanoyl-acyl-carrier-protein onto the lipoyl domains of lipoate-dependent enzymes. Lipoyl-ACP can also act as a substrate although octanoyl-ACP is likely to be the physiological substrate.</text>
</comment>
<feature type="binding site" evidence="5 8">
    <location>
        <begin position="80"/>
        <end position="87"/>
    </location>
    <ligand>
        <name>substrate</name>
    </ligand>
</feature>
<evidence type="ECO:0000313" key="12">
    <source>
        <dbReference type="Proteomes" id="UP001221217"/>
    </source>
</evidence>
<dbReference type="CDD" id="cd16444">
    <property type="entry name" value="LipB"/>
    <property type="match status" value="1"/>
</dbReference>
<dbReference type="AlphaFoldDB" id="A0AAJ1IH22"/>
<dbReference type="NCBIfam" id="TIGR00214">
    <property type="entry name" value="lipB"/>
    <property type="match status" value="1"/>
</dbReference>
<comment type="miscellaneous">
    <text evidence="5">In the reaction, the free carboxyl group of octanoic acid is attached via an amide linkage to the epsilon-amino group of a specific lysine residue of lipoyl domains of lipoate-dependent enzymes.</text>
</comment>
<comment type="subcellular location">
    <subcellularLocation>
        <location evidence="5">Cytoplasm</location>
    </subcellularLocation>
</comment>
<evidence type="ECO:0000313" key="11">
    <source>
        <dbReference type="EMBL" id="MDC7227115.1"/>
    </source>
</evidence>
<dbReference type="EMBL" id="JAQQAL010000022">
    <property type="protein sequence ID" value="MDC7227115.1"/>
    <property type="molecule type" value="Genomic_DNA"/>
</dbReference>
<evidence type="ECO:0000256" key="9">
    <source>
        <dbReference type="PIRSR" id="PIRSR016262-3"/>
    </source>
</evidence>
<reference evidence="11 12" key="1">
    <citation type="submission" date="2022-12" db="EMBL/GenBank/DDBJ databases">
        <title>Metagenome assembled genome from gulf of manar.</title>
        <authorList>
            <person name="Kohli P."/>
            <person name="Pk S."/>
            <person name="Venkata Ramana C."/>
            <person name="Sasikala C."/>
        </authorList>
    </citation>
    <scope>NUCLEOTIDE SEQUENCE [LARGE SCALE GENOMIC DNA]</scope>
    <source>
        <strain evidence="11">JB008</strain>
    </source>
</reference>
<proteinExistence type="inferred from homology"/>
<comment type="pathway">
    <text evidence="1 5 6">Protein modification; protein lipoylation via endogenous pathway; protein N(6)-(lipoyl)lysine from octanoyl-[acyl-carrier-protein]: step 1/2.</text>
</comment>
<comment type="catalytic activity">
    <reaction evidence="5 6">
        <text>octanoyl-[ACP] + L-lysyl-[protein] = N(6)-octanoyl-L-lysyl-[protein] + holo-[ACP] + H(+)</text>
        <dbReference type="Rhea" id="RHEA:17665"/>
        <dbReference type="Rhea" id="RHEA-COMP:9636"/>
        <dbReference type="Rhea" id="RHEA-COMP:9685"/>
        <dbReference type="Rhea" id="RHEA-COMP:9752"/>
        <dbReference type="Rhea" id="RHEA-COMP:9928"/>
        <dbReference type="ChEBI" id="CHEBI:15378"/>
        <dbReference type="ChEBI" id="CHEBI:29969"/>
        <dbReference type="ChEBI" id="CHEBI:64479"/>
        <dbReference type="ChEBI" id="CHEBI:78463"/>
        <dbReference type="ChEBI" id="CHEBI:78809"/>
        <dbReference type="EC" id="2.3.1.181"/>
    </reaction>
</comment>
<feature type="active site" description="Acyl-thioester intermediate" evidence="5 7">
    <location>
        <position position="180"/>
    </location>
</feature>
<dbReference type="Gene3D" id="3.30.930.10">
    <property type="entry name" value="Bira Bifunctional Protein, Domain 2"/>
    <property type="match status" value="1"/>
</dbReference>
<dbReference type="InterPro" id="IPR020605">
    <property type="entry name" value="Octanoyltransferase_CS"/>
</dbReference>
<keyword evidence="2 5" id="KW-0808">Transferase</keyword>
<accession>A0AAJ1IH22</accession>
<keyword evidence="5" id="KW-0963">Cytoplasm</keyword>
<dbReference type="GO" id="GO:0009249">
    <property type="term" value="P:protein lipoylation"/>
    <property type="evidence" value="ECO:0007669"/>
    <property type="project" value="InterPro"/>
</dbReference>
<evidence type="ECO:0000256" key="3">
    <source>
        <dbReference type="ARBA" id="ARBA00023315"/>
    </source>
</evidence>
<dbReference type="Proteomes" id="UP001221217">
    <property type="component" value="Unassembled WGS sequence"/>
</dbReference>
<comment type="caution">
    <text evidence="11">The sequence shown here is derived from an EMBL/GenBank/DDBJ whole genome shotgun (WGS) entry which is preliminary data.</text>
</comment>
<evidence type="ECO:0000256" key="5">
    <source>
        <dbReference type="HAMAP-Rule" id="MF_00013"/>
    </source>
</evidence>
<dbReference type="SUPFAM" id="SSF55681">
    <property type="entry name" value="Class II aaRS and biotin synthetases"/>
    <property type="match status" value="1"/>
</dbReference>
<dbReference type="Pfam" id="PF21948">
    <property type="entry name" value="LplA-B_cat"/>
    <property type="match status" value="1"/>
</dbReference>
<feature type="binding site" evidence="5 8">
    <location>
        <begin position="149"/>
        <end position="151"/>
    </location>
    <ligand>
        <name>substrate</name>
    </ligand>
</feature>
<evidence type="ECO:0000259" key="10">
    <source>
        <dbReference type="PROSITE" id="PS51733"/>
    </source>
</evidence>
<dbReference type="HAMAP" id="MF_00013">
    <property type="entry name" value="LipB"/>
    <property type="match status" value="1"/>
</dbReference>
<dbReference type="InterPro" id="IPR000544">
    <property type="entry name" value="Octanoyltransferase"/>
</dbReference>
<feature type="site" description="Lowers pKa of active site Cys" evidence="5 9">
    <location>
        <position position="146"/>
    </location>
</feature>
<evidence type="ECO:0000256" key="7">
    <source>
        <dbReference type="PIRSR" id="PIRSR016262-1"/>
    </source>
</evidence>
<sequence length="232" mass="26398">MIYLVMIINLVDLGRMSYGQALKIQKAAVDSVREGIIDGTFFLVEHPPVLTMGRRAERSNILASNDVLKSEGVELFDIERGGDVTYHGPGQIVGYPVLDLTKFDKDLHKYVADIEEVFVRLLHNEYGIETKKDKGKYTGVYIDNRKITAIGIAVRKWISFHGFAFNVSTNLKHFDWIIPCGLSDRSVTSLELETGLSQNFSRVKKLTAEYFEKVFGVELTERKLEEIYNEQN</sequence>
<dbReference type="NCBIfam" id="NF010925">
    <property type="entry name" value="PRK14345.1"/>
    <property type="match status" value="1"/>
</dbReference>
<name>A0AAJ1IH22_9SPIO</name>
<evidence type="ECO:0000256" key="2">
    <source>
        <dbReference type="ARBA" id="ARBA00022679"/>
    </source>
</evidence>
<gene>
    <name evidence="5 11" type="primary">lipB</name>
    <name evidence="11" type="ORF">PQJ61_10170</name>
</gene>
<keyword evidence="3 5" id="KW-0012">Acyltransferase</keyword>
<dbReference type="PROSITE" id="PS51733">
    <property type="entry name" value="BPL_LPL_CATALYTIC"/>
    <property type="match status" value="1"/>
</dbReference>
<dbReference type="GO" id="GO:0033819">
    <property type="term" value="F:lipoyl(octanoyl) transferase activity"/>
    <property type="evidence" value="ECO:0007669"/>
    <property type="project" value="UniProtKB-EC"/>
</dbReference>
<dbReference type="InterPro" id="IPR045864">
    <property type="entry name" value="aa-tRNA-synth_II/BPL/LPL"/>
</dbReference>
<dbReference type="PANTHER" id="PTHR10993:SF7">
    <property type="entry name" value="LIPOYLTRANSFERASE 2, MITOCHONDRIAL-RELATED"/>
    <property type="match status" value="1"/>
</dbReference>
<dbReference type="PROSITE" id="PS01313">
    <property type="entry name" value="LIPB"/>
    <property type="match status" value="1"/>
</dbReference>
<evidence type="ECO:0000256" key="4">
    <source>
        <dbReference type="ARBA" id="ARBA00024732"/>
    </source>
</evidence>
<evidence type="ECO:0000256" key="8">
    <source>
        <dbReference type="PIRSR" id="PIRSR016262-2"/>
    </source>
</evidence>
<feature type="binding site" evidence="5 8">
    <location>
        <begin position="162"/>
        <end position="164"/>
    </location>
    <ligand>
        <name>substrate</name>
    </ligand>
</feature>
<evidence type="ECO:0000256" key="1">
    <source>
        <dbReference type="ARBA" id="ARBA00004821"/>
    </source>
</evidence>
<dbReference type="GO" id="GO:0005737">
    <property type="term" value="C:cytoplasm"/>
    <property type="evidence" value="ECO:0007669"/>
    <property type="project" value="UniProtKB-SubCell"/>
</dbReference>
<feature type="domain" description="BPL/LPL catalytic" evidence="10">
    <location>
        <begin position="35"/>
        <end position="219"/>
    </location>
</feature>
<comment type="similarity">
    <text evidence="5 6">Belongs to the LipB family.</text>
</comment>
<organism evidence="11 12">
    <name type="scientific">Candidatus Thalassospirochaeta sargassi</name>
    <dbReference type="NCBI Taxonomy" id="3119039"/>
    <lineage>
        <taxon>Bacteria</taxon>
        <taxon>Pseudomonadati</taxon>
        <taxon>Spirochaetota</taxon>
        <taxon>Spirochaetia</taxon>
        <taxon>Spirochaetales</taxon>
        <taxon>Spirochaetaceae</taxon>
        <taxon>Candidatus Thalassospirochaeta</taxon>
    </lineage>
</organism>